<dbReference type="AlphaFoldDB" id="A0A2P6PJH3"/>
<evidence type="ECO:0000313" key="1">
    <source>
        <dbReference type="EMBL" id="PRQ22069.1"/>
    </source>
</evidence>
<evidence type="ECO:0000313" key="2">
    <source>
        <dbReference type="Proteomes" id="UP000238479"/>
    </source>
</evidence>
<keyword evidence="2" id="KW-1185">Reference proteome</keyword>
<dbReference type="Proteomes" id="UP000238479">
    <property type="component" value="Chromosome 6"/>
</dbReference>
<accession>A0A2P6PJH3</accession>
<gene>
    <name evidence="1" type="ORF">RchiOBHm_Chr6g0246201</name>
</gene>
<comment type="caution">
    <text evidence="1">The sequence shown here is derived from an EMBL/GenBank/DDBJ whole genome shotgun (WGS) entry which is preliminary data.</text>
</comment>
<reference evidence="1 2" key="1">
    <citation type="journal article" date="2018" name="Nat. Genet.">
        <title>The Rosa genome provides new insights in the design of modern roses.</title>
        <authorList>
            <person name="Bendahmane M."/>
        </authorList>
    </citation>
    <scope>NUCLEOTIDE SEQUENCE [LARGE SCALE GENOMIC DNA]</scope>
    <source>
        <strain evidence="2">cv. Old Blush</strain>
    </source>
</reference>
<organism evidence="1 2">
    <name type="scientific">Rosa chinensis</name>
    <name type="common">China rose</name>
    <dbReference type="NCBI Taxonomy" id="74649"/>
    <lineage>
        <taxon>Eukaryota</taxon>
        <taxon>Viridiplantae</taxon>
        <taxon>Streptophyta</taxon>
        <taxon>Embryophyta</taxon>
        <taxon>Tracheophyta</taxon>
        <taxon>Spermatophyta</taxon>
        <taxon>Magnoliopsida</taxon>
        <taxon>eudicotyledons</taxon>
        <taxon>Gunneridae</taxon>
        <taxon>Pentapetalae</taxon>
        <taxon>rosids</taxon>
        <taxon>fabids</taxon>
        <taxon>Rosales</taxon>
        <taxon>Rosaceae</taxon>
        <taxon>Rosoideae</taxon>
        <taxon>Rosoideae incertae sedis</taxon>
        <taxon>Rosa</taxon>
    </lineage>
</organism>
<protein>
    <submittedName>
        <fullName evidence="1">Uncharacterized protein</fullName>
    </submittedName>
</protein>
<dbReference type="Gramene" id="PRQ22069">
    <property type="protein sequence ID" value="PRQ22069"/>
    <property type="gene ID" value="RchiOBHm_Chr6g0246201"/>
</dbReference>
<dbReference type="EMBL" id="PDCK01000044">
    <property type="protein sequence ID" value="PRQ22069.1"/>
    <property type="molecule type" value="Genomic_DNA"/>
</dbReference>
<proteinExistence type="predicted"/>
<name>A0A2P6PJH3_ROSCH</name>
<sequence length="105" mass="12236">MLMHKLDRSGSGSSCLRPMRLNSLRAGRIMHIGNVKEATGMPVSSNFQMMEYLIVLVALCNKKECHVEMRKLHVHHLEFFSQYNVKLQILFIDYFFLLTVIHIID</sequence>